<comment type="caution">
    <text evidence="1">The sequence shown here is derived from an EMBL/GenBank/DDBJ whole genome shotgun (WGS) entry which is preliminary data.</text>
</comment>
<evidence type="ECO:0000313" key="1">
    <source>
        <dbReference type="EMBL" id="OMO54626.1"/>
    </source>
</evidence>
<name>A0A1R3G993_9ROSI</name>
<keyword evidence="2" id="KW-1185">Reference proteome</keyword>
<dbReference type="EMBL" id="AWUE01023199">
    <property type="protein sequence ID" value="OMO54626.1"/>
    <property type="molecule type" value="Genomic_DNA"/>
</dbReference>
<dbReference type="Proteomes" id="UP000187203">
    <property type="component" value="Unassembled WGS sequence"/>
</dbReference>
<proteinExistence type="predicted"/>
<dbReference type="AlphaFoldDB" id="A0A1R3G993"/>
<gene>
    <name evidence="1" type="ORF">COLO4_36376</name>
</gene>
<reference evidence="2" key="1">
    <citation type="submission" date="2013-09" db="EMBL/GenBank/DDBJ databases">
        <title>Corchorus olitorius genome sequencing.</title>
        <authorList>
            <person name="Alam M."/>
            <person name="Haque M.S."/>
            <person name="Islam M.S."/>
            <person name="Emdad E.M."/>
            <person name="Islam M.M."/>
            <person name="Ahmed B."/>
            <person name="Halim A."/>
            <person name="Hossen Q.M.M."/>
            <person name="Hossain M.Z."/>
            <person name="Ahmed R."/>
            <person name="Khan M.M."/>
            <person name="Islam R."/>
            <person name="Rashid M.M."/>
            <person name="Khan S.A."/>
            <person name="Rahman M.S."/>
            <person name="Alam M."/>
            <person name="Yahiya A.S."/>
            <person name="Khan M.S."/>
            <person name="Azam M.S."/>
            <person name="Haque T."/>
            <person name="Lashkar M.Z.H."/>
            <person name="Akhand A.I."/>
            <person name="Morshed G."/>
            <person name="Roy S."/>
            <person name="Uddin K.S."/>
            <person name="Rabeya T."/>
            <person name="Hossain A.S."/>
            <person name="Chowdhury A."/>
            <person name="Snigdha A.R."/>
            <person name="Mortoza M.S."/>
            <person name="Matin S.A."/>
            <person name="Hoque S.M.E."/>
            <person name="Islam M.K."/>
            <person name="Roy D.K."/>
            <person name="Haider R."/>
            <person name="Moosa M.M."/>
            <person name="Elias S.M."/>
            <person name="Hasan A.M."/>
            <person name="Jahan S."/>
            <person name="Shafiuddin M."/>
            <person name="Mahmood N."/>
            <person name="Shommy N.S."/>
        </authorList>
    </citation>
    <scope>NUCLEOTIDE SEQUENCE [LARGE SCALE GENOMIC DNA]</scope>
    <source>
        <strain evidence="2">cv. O-4</strain>
    </source>
</reference>
<organism evidence="1 2">
    <name type="scientific">Corchorus olitorius</name>
    <dbReference type="NCBI Taxonomy" id="93759"/>
    <lineage>
        <taxon>Eukaryota</taxon>
        <taxon>Viridiplantae</taxon>
        <taxon>Streptophyta</taxon>
        <taxon>Embryophyta</taxon>
        <taxon>Tracheophyta</taxon>
        <taxon>Spermatophyta</taxon>
        <taxon>Magnoliopsida</taxon>
        <taxon>eudicotyledons</taxon>
        <taxon>Gunneridae</taxon>
        <taxon>Pentapetalae</taxon>
        <taxon>rosids</taxon>
        <taxon>malvids</taxon>
        <taxon>Malvales</taxon>
        <taxon>Malvaceae</taxon>
        <taxon>Grewioideae</taxon>
        <taxon>Apeibeae</taxon>
        <taxon>Corchorus</taxon>
    </lineage>
</organism>
<sequence length="48" mass="5826">MVRRKVHRILQCWKLRKKGVQKSLARFRSQNLEDLETKLISEYNKILA</sequence>
<evidence type="ECO:0000313" key="2">
    <source>
        <dbReference type="Proteomes" id="UP000187203"/>
    </source>
</evidence>
<accession>A0A1R3G993</accession>
<protein>
    <submittedName>
        <fullName evidence="1">Uncharacterized protein</fullName>
    </submittedName>
</protein>